<evidence type="ECO:0000313" key="2">
    <source>
        <dbReference type="EMBL" id="KKA24779.1"/>
    </source>
</evidence>
<name>A0A0F4Z2N1_RASE3</name>
<evidence type="ECO:0000313" key="3">
    <source>
        <dbReference type="Proteomes" id="UP000053958"/>
    </source>
</evidence>
<sequence length="103" mass="11454">MQSTSPSLIRAHRGGPSQLSPPLSHPRSIPDPMIRSSDHLILSDAVQKEYFVVSSDGKVLFPVQRSYYFRIQQSSTEKKSLLDLPYSSFPPEQQGAGDSDDYA</sequence>
<protein>
    <submittedName>
        <fullName evidence="2">Uncharacterized protein</fullName>
    </submittedName>
</protein>
<dbReference type="Proteomes" id="UP000053958">
    <property type="component" value="Unassembled WGS sequence"/>
</dbReference>
<comment type="caution">
    <text evidence="2">The sequence shown here is derived from an EMBL/GenBank/DDBJ whole genome shotgun (WGS) entry which is preliminary data.</text>
</comment>
<dbReference type="RefSeq" id="XP_013331391.1">
    <property type="nucleotide sequence ID" value="XM_013475937.1"/>
</dbReference>
<dbReference type="GeneID" id="25313595"/>
<feature type="region of interest" description="Disordered" evidence="1">
    <location>
        <begin position="82"/>
        <end position="103"/>
    </location>
</feature>
<evidence type="ECO:0000256" key="1">
    <source>
        <dbReference type="SAM" id="MobiDB-lite"/>
    </source>
</evidence>
<dbReference type="AlphaFoldDB" id="A0A0F4Z2N1"/>
<accession>A0A0F4Z2N1</accession>
<feature type="region of interest" description="Disordered" evidence="1">
    <location>
        <begin position="1"/>
        <end position="34"/>
    </location>
</feature>
<keyword evidence="3" id="KW-1185">Reference proteome</keyword>
<organism evidence="2 3">
    <name type="scientific">Rasamsonia emersonii (strain ATCC 16479 / CBS 393.64 / IMI 116815)</name>
    <dbReference type="NCBI Taxonomy" id="1408163"/>
    <lineage>
        <taxon>Eukaryota</taxon>
        <taxon>Fungi</taxon>
        <taxon>Dikarya</taxon>
        <taxon>Ascomycota</taxon>
        <taxon>Pezizomycotina</taxon>
        <taxon>Eurotiomycetes</taxon>
        <taxon>Eurotiomycetidae</taxon>
        <taxon>Eurotiales</taxon>
        <taxon>Trichocomaceae</taxon>
        <taxon>Rasamsonia</taxon>
    </lineage>
</organism>
<proteinExistence type="predicted"/>
<gene>
    <name evidence="2" type="ORF">T310_1244</name>
</gene>
<dbReference type="EMBL" id="LASV01000049">
    <property type="protein sequence ID" value="KKA24779.1"/>
    <property type="molecule type" value="Genomic_DNA"/>
</dbReference>
<reference evidence="2 3" key="1">
    <citation type="submission" date="2015-04" db="EMBL/GenBank/DDBJ databases">
        <authorList>
            <person name="Heijne W.H."/>
            <person name="Fedorova N.D."/>
            <person name="Nierman W.C."/>
            <person name="Vollebregt A.W."/>
            <person name="Zhao Z."/>
            <person name="Wu L."/>
            <person name="Kumar M."/>
            <person name="Stam H."/>
            <person name="van den Berg M.A."/>
            <person name="Pel H.J."/>
        </authorList>
    </citation>
    <scope>NUCLEOTIDE SEQUENCE [LARGE SCALE GENOMIC DNA]</scope>
    <source>
        <strain evidence="2 3">CBS 393.64</strain>
    </source>
</reference>